<dbReference type="Proteomes" id="UP000247591">
    <property type="component" value="Unassembled WGS sequence"/>
</dbReference>
<accession>A0A318RHI9</accession>
<dbReference type="GO" id="GO:0070221">
    <property type="term" value="P:sulfide oxidation, using sulfide:quinone oxidoreductase"/>
    <property type="evidence" value="ECO:0007669"/>
    <property type="project" value="TreeGrafter"/>
</dbReference>
<dbReference type="EMBL" id="QJSP01000008">
    <property type="protein sequence ID" value="PYE16548.1"/>
    <property type="molecule type" value="Genomic_DNA"/>
</dbReference>
<dbReference type="PRINTS" id="PR00420">
    <property type="entry name" value="RNGMNOXGNASE"/>
</dbReference>
<dbReference type="GO" id="GO:0071949">
    <property type="term" value="F:FAD binding"/>
    <property type="evidence" value="ECO:0007669"/>
    <property type="project" value="TreeGrafter"/>
</dbReference>
<dbReference type="Pfam" id="PF07992">
    <property type="entry name" value="Pyr_redox_2"/>
    <property type="match status" value="2"/>
</dbReference>
<dbReference type="InterPro" id="IPR036188">
    <property type="entry name" value="FAD/NAD-bd_sf"/>
</dbReference>
<gene>
    <name evidence="2" type="ORF">DFR67_108302</name>
</gene>
<dbReference type="PANTHER" id="PTHR10632">
    <property type="entry name" value="SULFIDE:QUINONE OXIDOREDUCTASE"/>
    <property type="match status" value="1"/>
</dbReference>
<proteinExistence type="predicted"/>
<reference evidence="2 3" key="1">
    <citation type="submission" date="2018-06" db="EMBL/GenBank/DDBJ databases">
        <title>Genomic Encyclopedia of Type Strains, Phase IV (KMG-IV): sequencing the most valuable type-strain genomes for metagenomic binning, comparative biology and taxonomic classification.</title>
        <authorList>
            <person name="Goeker M."/>
        </authorList>
    </citation>
    <scope>NUCLEOTIDE SEQUENCE [LARGE SCALE GENOMIC DNA]</scope>
    <source>
        <strain evidence="2 3">DSM 45521</strain>
    </source>
</reference>
<dbReference type="PANTHER" id="PTHR10632:SF2">
    <property type="entry name" value="SULFIDE:QUINONE OXIDOREDUCTASE, MITOCHONDRIAL"/>
    <property type="match status" value="1"/>
</dbReference>
<evidence type="ECO:0000313" key="3">
    <source>
        <dbReference type="Proteomes" id="UP000247591"/>
    </source>
</evidence>
<dbReference type="Gene3D" id="3.50.50.60">
    <property type="entry name" value="FAD/NAD(P)-binding domain"/>
    <property type="match status" value="2"/>
</dbReference>
<keyword evidence="3" id="KW-1185">Reference proteome</keyword>
<feature type="domain" description="FAD/NAD(P)-binding" evidence="1">
    <location>
        <begin position="17"/>
        <end position="134"/>
    </location>
</feature>
<evidence type="ECO:0000259" key="1">
    <source>
        <dbReference type="Pfam" id="PF07992"/>
    </source>
</evidence>
<dbReference type="InterPro" id="IPR023753">
    <property type="entry name" value="FAD/NAD-binding_dom"/>
</dbReference>
<dbReference type="OrthoDB" id="9802771at2"/>
<dbReference type="InterPro" id="IPR015904">
    <property type="entry name" value="Sulphide_quinone_reductase"/>
</dbReference>
<organism evidence="2 3">
    <name type="scientific">Williamsia limnetica</name>
    <dbReference type="NCBI Taxonomy" id="882452"/>
    <lineage>
        <taxon>Bacteria</taxon>
        <taxon>Bacillati</taxon>
        <taxon>Actinomycetota</taxon>
        <taxon>Actinomycetes</taxon>
        <taxon>Mycobacteriales</taxon>
        <taxon>Nocardiaceae</taxon>
        <taxon>Williamsia</taxon>
    </lineage>
</organism>
<comment type="caution">
    <text evidence="2">The sequence shown here is derived from an EMBL/GenBank/DDBJ whole genome shotgun (WGS) entry which is preliminary data.</text>
</comment>
<evidence type="ECO:0000313" key="2">
    <source>
        <dbReference type="EMBL" id="PYE16548.1"/>
    </source>
</evidence>
<dbReference type="GO" id="GO:0070224">
    <property type="term" value="F:sulfide:quinone oxidoreductase activity"/>
    <property type="evidence" value="ECO:0007669"/>
    <property type="project" value="TreeGrafter"/>
</dbReference>
<protein>
    <submittedName>
        <fullName evidence="2">Sulfide:quinone oxidoreductase</fullName>
    </submittedName>
</protein>
<name>A0A318RHI9_WILLI</name>
<dbReference type="AlphaFoldDB" id="A0A318RHI9"/>
<feature type="domain" description="FAD/NAD(P)-binding" evidence="1">
    <location>
        <begin position="193"/>
        <end position="310"/>
    </location>
</feature>
<dbReference type="RefSeq" id="WP_110470379.1">
    <property type="nucleotide sequence ID" value="NZ_QJSP01000008.1"/>
</dbReference>
<dbReference type="SUPFAM" id="SSF51905">
    <property type="entry name" value="FAD/NAD(P)-binding domain"/>
    <property type="match status" value="1"/>
</dbReference>
<sequence length="408" mass="43893">MTSDGLAAADSLPDEHFDVLIIGGGNAGISAAGRLLHKGVRDVAVIEPQSVHTYRPLLSYVGGGQAGLRSAERTQRSVTPKGCTWLRDSAVKVDAAARVVHCASGRRYRYDDLVLGPGLVPDTAALPGIFAALETPAVASNYLDRAEETWELVQSMPVGGHAVFTVPRPPVSCTGTTIKPLFLAAAHWRRTGRLSGIDITLVIDRPQLLGVEGLDERLRGHLDDLGVHVRLGTAVTALSPSTQEITVSDEAGTAEVLSYDMLHLVPPYRGPHWLQDSGLTGDAPHGVVDVDGKTFRHREYPNVWAAGDGAAIDTDPSGGGLRRQISILVDNLLATRSREPLQEYDGYTVAPIAIDAHTLIAAEFDRDGTVTSSLPSFLDPLKPRRSAWAFDRYGLPQTYWNLILKGRL</sequence>